<dbReference type="EMBL" id="CP104694">
    <property type="protein sequence ID" value="UXI68660.1"/>
    <property type="molecule type" value="Genomic_DNA"/>
</dbReference>
<evidence type="ECO:0000259" key="3">
    <source>
        <dbReference type="Pfam" id="PF25917"/>
    </source>
</evidence>
<dbReference type="PANTHER" id="PTHR30469">
    <property type="entry name" value="MULTIDRUG RESISTANCE PROTEIN MDTA"/>
    <property type="match status" value="1"/>
</dbReference>
<dbReference type="Pfam" id="PF25954">
    <property type="entry name" value="Beta-barrel_RND_2"/>
    <property type="match status" value="1"/>
</dbReference>
<evidence type="ECO:0000313" key="6">
    <source>
        <dbReference type="EMBL" id="UXI68660.1"/>
    </source>
</evidence>
<dbReference type="Gene3D" id="1.10.287.470">
    <property type="entry name" value="Helix hairpin bin"/>
    <property type="match status" value="1"/>
</dbReference>
<evidence type="ECO:0000313" key="7">
    <source>
        <dbReference type="Proteomes" id="UP001064632"/>
    </source>
</evidence>
<reference evidence="6" key="1">
    <citation type="submission" date="2022-09" db="EMBL/GenBank/DDBJ databases">
        <title>Tahibacter sp. nov., isolated from a fresh water.</title>
        <authorList>
            <person name="Baek J.H."/>
            <person name="Lee J.K."/>
            <person name="Kim J.M."/>
            <person name="Jeon C.O."/>
        </authorList>
    </citation>
    <scope>NUCLEOTIDE SEQUENCE</scope>
    <source>
        <strain evidence="6">W38</strain>
    </source>
</reference>
<evidence type="ECO:0000256" key="2">
    <source>
        <dbReference type="SAM" id="MobiDB-lite"/>
    </source>
</evidence>
<dbReference type="InterPro" id="IPR058625">
    <property type="entry name" value="MdtA-like_BSH"/>
</dbReference>
<dbReference type="Gene3D" id="2.40.30.170">
    <property type="match status" value="1"/>
</dbReference>
<organism evidence="6 7">
    <name type="scientific">Tahibacter amnicola</name>
    <dbReference type="NCBI Taxonomy" id="2976241"/>
    <lineage>
        <taxon>Bacteria</taxon>
        <taxon>Pseudomonadati</taxon>
        <taxon>Pseudomonadota</taxon>
        <taxon>Gammaproteobacteria</taxon>
        <taxon>Lysobacterales</taxon>
        <taxon>Rhodanobacteraceae</taxon>
        <taxon>Tahibacter</taxon>
    </lineage>
</organism>
<sequence>MASLSTRDLRHASYARWSPYDAYPPPARAHLFRAGLLAAGIAVSLPAFTQGPPGGMPPTAVEAAPPKVESVAESLSAVGTLRADEAVTLRPEVAGLVESILFDEGQKVSKGQPLFRLDGSLARADMAEAQAMASNSERELKRATEMAGRKLMAPADVDNKRAQAKVDEAKLASSRTRLDKTEIRAPFSGTVGLRLVSPGEYVKAGDALVDLVATDSLKLDFSLPEVYLGRFQPGQKITIQVDAGGARRFEGTVYAVAPQVDLATRSVTLRARVANTDGALHPGQFGRVTLEVGNRQNALLVPEQSLWPQGGKQFVYIIKDGKAELVEVTTGLRKPGFVEIVKGVTAQDMVISAGQMKIHPGAPVQAQAQTAPAAAAAQSPGGSAGTPAR</sequence>
<feature type="domain" description="YknX-like C-terminal permuted SH3-like" evidence="5">
    <location>
        <begin position="299"/>
        <end position="365"/>
    </location>
</feature>
<dbReference type="InterPro" id="IPR058637">
    <property type="entry name" value="YknX-like_C"/>
</dbReference>
<dbReference type="InterPro" id="IPR006143">
    <property type="entry name" value="RND_pump_MFP"/>
</dbReference>
<protein>
    <submittedName>
        <fullName evidence="6">Efflux RND transporter periplasmic adaptor subunit</fullName>
    </submittedName>
</protein>
<gene>
    <name evidence="6" type="ORF">N4264_03135</name>
</gene>
<feature type="region of interest" description="Disordered" evidence="2">
    <location>
        <begin position="365"/>
        <end position="389"/>
    </location>
</feature>
<accession>A0ABY6BHV2</accession>
<dbReference type="PANTHER" id="PTHR30469:SF11">
    <property type="entry name" value="BLL4320 PROTEIN"/>
    <property type="match status" value="1"/>
</dbReference>
<dbReference type="Gene3D" id="2.40.420.20">
    <property type="match status" value="1"/>
</dbReference>
<name>A0ABY6BHV2_9GAMM</name>
<feature type="domain" description="CusB-like beta-barrel" evidence="4">
    <location>
        <begin position="220"/>
        <end position="291"/>
    </location>
</feature>
<evidence type="ECO:0000256" key="1">
    <source>
        <dbReference type="ARBA" id="ARBA00009477"/>
    </source>
</evidence>
<dbReference type="SUPFAM" id="SSF111369">
    <property type="entry name" value="HlyD-like secretion proteins"/>
    <property type="match status" value="1"/>
</dbReference>
<keyword evidence="7" id="KW-1185">Reference proteome</keyword>
<dbReference type="InterPro" id="IPR058792">
    <property type="entry name" value="Beta-barrel_RND_2"/>
</dbReference>
<comment type="similarity">
    <text evidence="1">Belongs to the membrane fusion protein (MFP) (TC 8.A.1) family.</text>
</comment>
<dbReference type="Gene3D" id="2.40.50.100">
    <property type="match status" value="1"/>
</dbReference>
<dbReference type="Pfam" id="PF25917">
    <property type="entry name" value="BSH_RND"/>
    <property type="match status" value="1"/>
</dbReference>
<dbReference type="Proteomes" id="UP001064632">
    <property type="component" value="Chromosome"/>
</dbReference>
<dbReference type="Pfam" id="PF25989">
    <property type="entry name" value="YknX_C"/>
    <property type="match status" value="1"/>
</dbReference>
<feature type="domain" description="Multidrug resistance protein MdtA-like barrel-sandwich hybrid" evidence="3">
    <location>
        <begin position="86"/>
        <end position="210"/>
    </location>
</feature>
<dbReference type="RefSeq" id="WP_261695619.1">
    <property type="nucleotide sequence ID" value="NZ_CP104694.1"/>
</dbReference>
<proteinExistence type="inferred from homology"/>
<evidence type="ECO:0000259" key="4">
    <source>
        <dbReference type="Pfam" id="PF25954"/>
    </source>
</evidence>
<evidence type="ECO:0000259" key="5">
    <source>
        <dbReference type="Pfam" id="PF25989"/>
    </source>
</evidence>
<dbReference type="NCBIfam" id="TIGR01730">
    <property type="entry name" value="RND_mfp"/>
    <property type="match status" value="1"/>
</dbReference>